<keyword evidence="3 5" id="KW-0378">Hydrolase</keyword>
<feature type="signal peptide" evidence="7">
    <location>
        <begin position="1"/>
        <end position="22"/>
    </location>
</feature>
<dbReference type="InterPro" id="IPR000209">
    <property type="entry name" value="Peptidase_S8/S53_dom"/>
</dbReference>
<dbReference type="InterPro" id="IPR034193">
    <property type="entry name" value="PCSK9_ProteinaseK-like"/>
</dbReference>
<comment type="similarity">
    <text evidence="1 5 6">Belongs to the peptidase S8 family.</text>
</comment>
<evidence type="ECO:0000313" key="9">
    <source>
        <dbReference type="EMBL" id="CAI2191380.1"/>
    </source>
</evidence>
<evidence type="ECO:0000256" key="3">
    <source>
        <dbReference type="ARBA" id="ARBA00022801"/>
    </source>
</evidence>
<dbReference type="AlphaFoldDB" id="A0A9W4T5R5"/>
<keyword evidence="10" id="KW-1185">Reference proteome</keyword>
<feature type="active site" description="Charge relay system" evidence="5">
    <location>
        <position position="168"/>
    </location>
</feature>
<evidence type="ECO:0000256" key="5">
    <source>
        <dbReference type="PROSITE-ProRule" id="PRU01240"/>
    </source>
</evidence>
<dbReference type="InterPro" id="IPR036852">
    <property type="entry name" value="Peptidase_S8/S53_dom_sf"/>
</dbReference>
<dbReference type="PRINTS" id="PR00723">
    <property type="entry name" value="SUBTILISIN"/>
</dbReference>
<dbReference type="InterPro" id="IPR015500">
    <property type="entry name" value="Peptidase_S8_subtilisin-rel"/>
</dbReference>
<organism evidence="9 10">
    <name type="scientific">Funneliformis geosporum</name>
    <dbReference type="NCBI Taxonomy" id="1117311"/>
    <lineage>
        <taxon>Eukaryota</taxon>
        <taxon>Fungi</taxon>
        <taxon>Fungi incertae sedis</taxon>
        <taxon>Mucoromycota</taxon>
        <taxon>Glomeromycotina</taxon>
        <taxon>Glomeromycetes</taxon>
        <taxon>Glomerales</taxon>
        <taxon>Glomeraceae</taxon>
        <taxon>Funneliformis</taxon>
    </lineage>
</organism>
<dbReference type="GO" id="GO:0004252">
    <property type="term" value="F:serine-type endopeptidase activity"/>
    <property type="evidence" value="ECO:0007669"/>
    <property type="project" value="UniProtKB-UniRule"/>
</dbReference>
<dbReference type="PANTHER" id="PTHR43806">
    <property type="entry name" value="PEPTIDASE S8"/>
    <property type="match status" value="1"/>
</dbReference>
<proteinExistence type="inferred from homology"/>
<dbReference type="GO" id="GO:0005615">
    <property type="term" value="C:extracellular space"/>
    <property type="evidence" value="ECO:0007669"/>
    <property type="project" value="TreeGrafter"/>
</dbReference>
<dbReference type="SUPFAM" id="SSF52743">
    <property type="entry name" value="Subtilisin-like"/>
    <property type="match status" value="1"/>
</dbReference>
<comment type="caution">
    <text evidence="9">The sequence shown here is derived from an EMBL/GenBank/DDBJ whole genome shotgun (WGS) entry which is preliminary data.</text>
</comment>
<feature type="active site" description="Charge relay system" evidence="5">
    <location>
        <position position="200"/>
    </location>
</feature>
<dbReference type="InterPro" id="IPR050131">
    <property type="entry name" value="Peptidase_S8_subtilisin-like"/>
</dbReference>
<dbReference type="Proteomes" id="UP001153678">
    <property type="component" value="Unassembled WGS sequence"/>
</dbReference>
<dbReference type="Pfam" id="PF00082">
    <property type="entry name" value="Peptidase_S8"/>
    <property type="match status" value="1"/>
</dbReference>
<sequence length="412" mass="44445">MGFSKFIVIALLATTLLTSVESRDDCPNDIFKGPQKRFNIILKDKVATKSHFKWLTNCYGRKIKHTSSVDFSKKLNKNDVLDFSVENVFHGYSADFHPEFVKHHLSNFPGIEVAEEDTEVKINYVVPRAVQSNPNPNLDRIDQEKFPLDEKYNFPDNAGKGVNVYIVDTGIRISHNEFEGRASFGYSSCFGCLNTDDHGHGTHVAAIVAGKTFGVSKKSNLIAVKVLNAAGSGSNSEVICGLSFVLNDHIKNKKQNSVVNMSLGGGFSQATNDAVKALTNNGIHVVVAAGNSAEDACEVSPASERTAITVGATEDSNDNVTNFSNIGRCVDIFAPGRNILSAGILTDDDNKVFSGTSQASPHVAGTVALIIAESGNFEPAKMVKKLVKIATKKVIPPKTLKGSPNVFVKIPM</sequence>
<dbReference type="PROSITE" id="PS00136">
    <property type="entry name" value="SUBTILASE_ASP"/>
    <property type="match status" value="1"/>
</dbReference>
<reference evidence="9" key="1">
    <citation type="submission" date="2022-08" db="EMBL/GenBank/DDBJ databases">
        <authorList>
            <person name="Kallberg Y."/>
            <person name="Tangrot J."/>
            <person name="Rosling A."/>
        </authorList>
    </citation>
    <scope>NUCLEOTIDE SEQUENCE</scope>
    <source>
        <strain evidence="9">Wild A</strain>
    </source>
</reference>
<dbReference type="CDD" id="cd04077">
    <property type="entry name" value="Peptidases_S8_PCSK9_ProteinaseK_like"/>
    <property type="match status" value="1"/>
</dbReference>
<dbReference type="InterPro" id="IPR023827">
    <property type="entry name" value="Peptidase_S8_Asp-AS"/>
</dbReference>
<dbReference type="GO" id="GO:0006508">
    <property type="term" value="P:proteolysis"/>
    <property type="evidence" value="ECO:0007669"/>
    <property type="project" value="UniProtKB-KW"/>
</dbReference>
<gene>
    <name evidence="9" type="ORF">FWILDA_LOCUS15043</name>
</gene>
<accession>A0A9W4T5R5</accession>
<dbReference type="OrthoDB" id="206201at2759"/>
<protein>
    <submittedName>
        <fullName evidence="9">14600_t:CDS:1</fullName>
    </submittedName>
</protein>
<evidence type="ECO:0000256" key="7">
    <source>
        <dbReference type="SAM" id="SignalP"/>
    </source>
</evidence>
<evidence type="ECO:0000256" key="6">
    <source>
        <dbReference type="RuleBase" id="RU003355"/>
    </source>
</evidence>
<dbReference type="EMBL" id="CAMKVN010007369">
    <property type="protein sequence ID" value="CAI2191380.1"/>
    <property type="molecule type" value="Genomic_DNA"/>
</dbReference>
<keyword evidence="7" id="KW-0732">Signal</keyword>
<dbReference type="Gene3D" id="3.40.50.200">
    <property type="entry name" value="Peptidase S8/S53 domain"/>
    <property type="match status" value="1"/>
</dbReference>
<feature type="domain" description="Peptidase S8/S53" evidence="8">
    <location>
        <begin position="159"/>
        <end position="393"/>
    </location>
</feature>
<feature type="active site" description="Charge relay system" evidence="5">
    <location>
        <position position="357"/>
    </location>
</feature>
<name>A0A9W4T5R5_9GLOM</name>
<dbReference type="PANTHER" id="PTHR43806:SF11">
    <property type="entry name" value="CEREVISIN-RELATED"/>
    <property type="match status" value="1"/>
</dbReference>
<evidence type="ECO:0000259" key="8">
    <source>
        <dbReference type="Pfam" id="PF00082"/>
    </source>
</evidence>
<evidence type="ECO:0000256" key="1">
    <source>
        <dbReference type="ARBA" id="ARBA00011073"/>
    </source>
</evidence>
<keyword evidence="4 5" id="KW-0720">Serine protease</keyword>
<keyword evidence="2 5" id="KW-0645">Protease</keyword>
<dbReference type="PROSITE" id="PS51892">
    <property type="entry name" value="SUBTILASE"/>
    <property type="match status" value="1"/>
</dbReference>
<evidence type="ECO:0000256" key="2">
    <source>
        <dbReference type="ARBA" id="ARBA00022670"/>
    </source>
</evidence>
<dbReference type="InterPro" id="IPR023828">
    <property type="entry name" value="Peptidase_S8_Ser-AS"/>
</dbReference>
<feature type="chain" id="PRO_5040988135" evidence="7">
    <location>
        <begin position="23"/>
        <end position="412"/>
    </location>
</feature>
<evidence type="ECO:0000256" key="4">
    <source>
        <dbReference type="ARBA" id="ARBA00022825"/>
    </source>
</evidence>
<evidence type="ECO:0000313" key="10">
    <source>
        <dbReference type="Proteomes" id="UP001153678"/>
    </source>
</evidence>
<dbReference type="FunFam" id="3.40.50.200:FF:000014">
    <property type="entry name" value="Proteinase K"/>
    <property type="match status" value="1"/>
</dbReference>
<dbReference type="PROSITE" id="PS00138">
    <property type="entry name" value="SUBTILASE_SER"/>
    <property type="match status" value="1"/>
</dbReference>